<reference evidence="1" key="1">
    <citation type="submission" date="2023-09" db="EMBL/GenBank/DDBJ databases">
        <title>Undibacterium sp. 20NA77.5 isolated from freshwater.</title>
        <authorList>
            <person name="Le V."/>
            <person name="Ko S.-R."/>
            <person name="Ahn C.-Y."/>
            <person name="Oh H.-M."/>
        </authorList>
    </citation>
    <scope>NUCLEOTIDE SEQUENCE</scope>
    <source>
        <strain evidence="1">20NA77.5</strain>
    </source>
</reference>
<accession>A0ABY9RJA1</accession>
<organism evidence="1 2">
    <name type="scientific">Undibacterium cyanobacteriorum</name>
    <dbReference type="NCBI Taxonomy" id="3073561"/>
    <lineage>
        <taxon>Bacteria</taxon>
        <taxon>Pseudomonadati</taxon>
        <taxon>Pseudomonadota</taxon>
        <taxon>Betaproteobacteria</taxon>
        <taxon>Burkholderiales</taxon>
        <taxon>Oxalobacteraceae</taxon>
        <taxon>Undibacterium</taxon>
    </lineage>
</organism>
<gene>
    <name evidence="1" type="ORF">RF679_03250</name>
</gene>
<dbReference type="RefSeq" id="WP_309482787.1">
    <property type="nucleotide sequence ID" value="NZ_CP133720.1"/>
</dbReference>
<evidence type="ECO:0000313" key="2">
    <source>
        <dbReference type="Proteomes" id="UP001181355"/>
    </source>
</evidence>
<keyword evidence="2" id="KW-1185">Reference proteome</keyword>
<name>A0ABY9RJA1_9BURK</name>
<dbReference type="EMBL" id="CP133720">
    <property type="protein sequence ID" value="WMW81307.1"/>
    <property type="molecule type" value="Genomic_DNA"/>
</dbReference>
<dbReference type="Proteomes" id="UP001181355">
    <property type="component" value="Chromosome"/>
</dbReference>
<proteinExistence type="predicted"/>
<sequence length="201" mass="22597">MADTKFLKMLEDECDSELCKLGFTRLRRGGVVWEFDSNFLGWIGLNTGNHGNTVRLNPFVGIHVVDIMKLSAAFSNKKYVKGGTATYAIHLGELVPKIPTFEFEVGADLNPEAKRLALAIYEHGLKYMASLRNYEALGPFLYERMPLHGGYPERYILSLYCAGKIDQADKLASAIVEGESAWSEYSTPSITEFCRAYLEHR</sequence>
<protein>
    <submittedName>
        <fullName evidence="1">Uncharacterized protein</fullName>
    </submittedName>
</protein>
<evidence type="ECO:0000313" key="1">
    <source>
        <dbReference type="EMBL" id="WMW81307.1"/>
    </source>
</evidence>